<sequence>MKYPFLIAATLLLISSVNAAENTEWTCLSADKSVSLVINHEESSYTAQGLVTVANIRVPMPCQVTGAAFMCLENTDQAERLGAAIGATAEGQFSGYVYIHNKVNGFQKFADITCTKTK</sequence>
<dbReference type="RefSeq" id="WP_323577961.1">
    <property type="nucleotide sequence ID" value="NZ_JAYGJQ010000002.1"/>
</dbReference>
<proteinExistence type="predicted"/>
<dbReference type="Proteomes" id="UP001302274">
    <property type="component" value="Unassembled WGS sequence"/>
</dbReference>
<evidence type="ECO:0000313" key="3">
    <source>
        <dbReference type="Proteomes" id="UP001302274"/>
    </source>
</evidence>
<gene>
    <name evidence="2" type="ORF">SHI21_16330</name>
</gene>
<organism evidence="2 3">
    <name type="scientific">Bacteriovorax antarcticus</name>
    <dbReference type="NCBI Taxonomy" id="3088717"/>
    <lineage>
        <taxon>Bacteria</taxon>
        <taxon>Pseudomonadati</taxon>
        <taxon>Bdellovibrionota</taxon>
        <taxon>Bacteriovoracia</taxon>
        <taxon>Bacteriovoracales</taxon>
        <taxon>Bacteriovoracaceae</taxon>
        <taxon>Bacteriovorax</taxon>
    </lineage>
</organism>
<reference evidence="2 3" key="1">
    <citation type="submission" date="2023-11" db="EMBL/GenBank/DDBJ databases">
        <title>A Novel Polar Bacteriovorax (B. antarcticus) Isolated from the Biocrust in Antarctica.</title>
        <authorList>
            <person name="Mun W."/>
            <person name="Choi S.Y."/>
            <person name="Mitchell R.J."/>
        </authorList>
    </citation>
    <scope>NUCLEOTIDE SEQUENCE [LARGE SCALE GENOMIC DNA]</scope>
    <source>
        <strain evidence="2 3">PP10</strain>
    </source>
</reference>
<protein>
    <submittedName>
        <fullName evidence="2">Uncharacterized protein</fullName>
    </submittedName>
</protein>
<keyword evidence="1" id="KW-0732">Signal</keyword>
<feature type="chain" id="PRO_5046551652" evidence="1">
    <location>
        <begin position="20"/>
        <end position="118"/>
    </location>
</feature>
<evidence type="ECO:0000313" key="2">
    <source>
        <dbReference type="EMBL" id="MEA9357800.1"/>
    </source>
</evidence>
<evidence type="ECO:0000256" key="1">
    <source>
        <dbReference type="SAM" id="SignalP"/>
    </source>
</evidence>
<name>A0ABU5W0K6_9BACT</name>
<dbReference type="EMBL" id="JAYGJQ010000002">
    <property type="protein sequence ID" value="MEA9357800.1"/>
    <property type="molecule type" value="Genomic_DNA"/>
</dbReference>
<comment type="caution">
    <text evidence="2">The sequence shown here is derived from an EMBL/GenBank/DDBJ whole genome shotgun (WGS) entry which is preliminary data.</text>
</comment>
<feature type="signal peptide" evidence="1">
    <location>
        <begin position="1"/>
        <end position="19"/>
    </location>
</feature>
<keyword evidence="3" id="KW-1185">Reference proteome</keyword>
<accession>A0ABU5W0K6</accession>